<proteinExistence type="predicted"/>
<evidence type="ECO:0000313" key="2">
    <source>
        <dbReference type="Proteomes" id="UP001257277"/>
    </source>
</evidence>
<gene>
    <name evidence="1" type="ORF">RQM59_12115</name>
</gene>
<keyword evidence="2" id="KW-1185">Reference proteome</keyword>
<protein>
    <submittedName>
        <fullName evidence="1">Uncharacterized protein</fullName>
    </submittedName>
</protein>
<dbReference type="EMBL" id="JAVTTO010000004">
    <property type="protein sequence ID" value="MDT7833132.1"/>
    <property type="molecule type" value="Genomic_DNA"/>
</dbReference>
<organism evidence="1 2">
    <name type="scientific">Asprobacillus argus</name>
    <dbReference type="NCBI Taxonomy" id="3076534"/>
    <lineage>
        <taxon>Bacteria</taxon>
        <taxon>Pseudomonadati</taxon>
        <taxon>Bacteroidota</taxon>
        <taxon>Flavobacteriia</taxon>
        <taxon>Flavobacteriales</taxon>
        <taxon>Flavobacteriaceae</taxon>
        <taxon>Asprobacillus</taxon>
    </lineage>
</organism>
<sequence length="153" mass="17838">MIDFNKRTRHHAGRARIIANTILLEFMNDQKTEIPISDIKLIGEYTTENGPHLDDYFIVFYYSDNSYAEISMYAENLIEMIDELENKIGGELKSHLANSAVWNSNILWPNESKGKVLWITKRAKLENFNERMKLFFGGEKLEIELTEIAKSYL</sequence>
<comment type="caution">
    <text evidence="1">The sequence shown here is derived from an EMBL/GenBank/DDBJ whole genome shotgun (WGS) entry which is preliminary data.</text>
</comment>
<name>A0ABU3LHS3_9FLAO</name>
<dbReference type="Proteomes" id="UP001257277">
    <property type="component" value="Unassembled WGS sequence"/>
</dbReference>
<accession>A0ABU3LHS3</accession>
<evidence type="ECO:0000313" key="1">
    <source>
        <dbReference type="EMBL" id="MDT7833132.1"/>
    </source>
</evidence>
<dbReference type="RefSeq" id="WP_349242382.1">
    <property type="nucleotide sequence ID" value="NZ_JAVTTO010000004.1"/>
</dbReference>
<reference evidence="1 2" key="1">
    <citation type="submission" date="2023-09" db="EMBL/GenBank/DDBJ databases">
        <title>Novel taxa isolated from Blanes Bay.</title>
        <authorList>
            <person name="Rey-Velasco X."/>
            <person name="Lucena T."/>
        </authorList>
    </citation>
    <scope>NUCLEOTIDE SEQUENCE [LARGE SCALE GENOMIC DNA]</scope>
    <source>
        <strain evidence="1 2">S356</strain>
    </source>
</reference>